<evidence type="ECO:0000256" key="2">
    <source>
        <dbReference type="ARBA" id="ARBA00023125"/>
    </source>
</evidence>
<evidence type="ECO:0000259" key="5">
    <source>
        <dbReference type="PROSITE" id="PS50977"/>
    </source>
</evidence>
<dbReference type="EMBL" id="CP053586">
    <property type="protein sequence ID" value="WNZ26565.1"/>
    <property type="molecule type" value="Genomic_DNA"/>
</dbReference>
<reference evidence="6" key="1">
    <citation type="submission" date="2020-05" db="EMBL/GenBank/DDBJ databases">
        <authorList>
            <person name="Zhu T."/>
            <person name="Keshari N."/>
            <person name="Lu X."/>
        </authorList>
    </citation>
    <scope>NUCLEOTIDE SEQUENCE</scope>
    <source>
        <strain evidence="6">NK1-12</strain>
    </source>
</reference>
<dbReference type="AlphaFoldDB" id="A0AA97AIE4"/>
<dbReference type="GO" id="GO:0000976">
    <property type="term" value="F:transcription cis-regulatory region binding"/>
    <property type="evidence" value="ECO:0007669"/>
    <property type="project" value="TreeGrafter"/>
</dbReference>
<sequence>MKKPKYHHGDLRRALIQAALQLIAERGVEALTLREVAQQVGVSRMAPYRHFADKAALLAAVAEEGFRALKAQLLQAAGHLEPVERLQAIGVAYVDYAVTHAAHYRVMFGTGRADPQSFPALFQVAAETFDVLVQTLVAGQQSGTLRATEPKQQAQIAWSLVHGLSMLAIDGHLTAVGCGSAAELAVEATRSLAEGLRRQDGT</sequence>
<feature type="domain" description="HTH tetR-type" evidence="5">
    <location>
        <begin position="9"/>
        <end position="69"/>
    </location>
</feature>
<proteinExistence type="predicted"/>
<dbReference type="PROSITE" id="PS50977">
    <property type="entry name" value="HTH_TETR_2"/>
    <property type="match status" value="1"/>
</dbReference>
<dbReference type="InterPro" id="IPR009057">
    <property type="entry name" value="Homeodomain-like_sf"/>
</dbReference>
<accession>A0AA97AIE4</accession>
<dbReference type="PRINTS" id="PR00455">
    <property type="entry name" value="HTHTETR"/>
</dbReference>
<keyword evidence="3" id="KW-0804">Transcription</keyword>
<dbReference type="Pfam" id="PF13305">
    <property type="entry name" value="TetR_C_33"/>
    <property type="match status" value="1"/>
</dbReference>
<dbReference type="InterPro" id="IPR036271">
    <property type="entry name" value="Tet_transcr_reg_TetR-rel_C_sf"/>
</dbReference>
<dbReference type="InterPro" id="IPR050109">
    <property type="entry name" value="HTH-type_TetR-like_transc_reg"/>
</dbReference>
<dbReference type="PANTHER" id="PTHR30055:SF220">
    <property type="entry name" value="TETR-FAMILY REGULATORY PROTEIN"/>
    <property type="match status" value="1"/>
</dbReference>
<dbReference type="InterPro" id="IPR025996">
    <property type="entry name" value="MT1864/Rv1816-like_C"/>
</dbReference>
<feature type="DNA-binding region" description="H-T-H motif" evidence="4">
    <location>
        <begin position="32"/>
        <end position="51"/>
    </location>
</feature>
<evidence type="ECO:0000256" key="3">
    <source>
        <dbReference type="ARBA" id="ARBA00023163"/>
    </source>
</evidence>
<name>A0AA97AIE4_9CYAN</name>
<evidence type="ECO:0000256" key="4">
    <source>
        <dbReference type="PROSITE-ProRule" id="PRU00335"/>
    </source>
</evidence>
<evidence type="ECO:0000313" key="6">
    <source>
        <dbReference type="EMBL" id="WNZ26565.1"/>
    </source>
</evidence>
<dbReference type="SUPFAM" id="SSF46689">
    <property type="entry name" value="Homeodomain-like"/>
    <property type="match status" value="1"/>
</dbReference>
<dbReference type="PANTHER" id="PTHR30055">
    <property type="entry name" value="HTH-TYPE TRANSCRIPTIONAL REGULATOR RUTR"/>
    <property type="match status" value="1"/>
</dbReference>
<dbReference type="Pfam" id="PF00440">
    <property type="entry name" value="TetR_N"/>
    <property type="match status" value="1"/>
</dbReference>
<protein>
    <submittedName>
        <fullName evidence="6">TetR family transcriptional regulator</fullName>
    </submittedName>
</protein>
<evidence type="ECO:0000256" key="1">
    <source>
        <dbReference type="ARBA" id="ARBA00023015"/>
    </source>
</evidence>
<dbReference type="GO" id="GO:0003700">
    <property type="term" value="F:DNA-binding transcription factor activity"/>
    <property type="evidence" value="ECO:0007669"/>
    <property type="project" value="TreeGrafter"/>
</dbReference>
<keyword evidence="2 4" id="KW-0238">DNA-binding</keyword>
<dbReference type="SUPFAM" id="SSF48498">
    <property type="entry name" value="Tetracyclin repressor-like, C-terminal domain"/>
    <property type="match status" value="1"/>
</dbReference>
<dbReference type="Gene3D" id="1.10.357.10">
    <property type="entry name" value="Tetracycline Repressor, domain 2"/>
    <property type="match status" value="1"/>
</dbReference>
<dbReference type="InterPro" id="IPR001647">
    <property type="entry name" value="HTH_TetR"/>
</dbReference>
<organism evidence="6">
    <name type="scientific">Leptolyngbya sp. NK1-12</name>
    <dbReference type="NCBI Taxonomy" id="2547451"/>
    <lineage>
        <taxon>Bacteria</taxon>
        <taxon>Bacillati</taxon>
        <taxon>Cyanobacteriota</taxon>
        <taxon>Cyanophyceae</taxon>
        <taxon>Leptolyngbyales</taxon>
        <taxon>Leptolyngbyaceae</taxon>
        <taxon>Leptolyngbya group</taxon>
        <taxon>Leptolyngbya</taxon>
    </lineage>
</organism>
<keyword evidence="1" id="KW-0805">Transcription regulation</keyword>
<gene>
    <name evidence="6" type="ORF">HJG54_11980</name>
</gene>